<evidence type="ECO:0000313" key="1">
    <source>
        <dbReference type="EMBL" id="KAJ7632353.1"/>
    </source>
</evidence>
<dbReference type="AlphaFoldDB" id="A0AAD7BVX9"/>
<accession>A0AAD7BVX9</accession>
<comment type="caution">
    <text evidence="1">The sequence shown here is derived from an EMBL/GenBank/DDBJ whole genome shotgun (WGS) entry which is preliminary data.</text>
</comment>
<name>A0AAD7BVX9_9AGAR</name>
<protein>
    <submittedName>
        <fullName evidence="1">Uncharacterized protein</fullName>
    </submittedName>
</protein>
<feature type="non-terminal residue" evidence="1">
    <location>
        <position position="168"/>
    </location>
</feature>
<dbReference type="Proteomes" id="UP001221142">
    <property type="component" value="Unassembled WGS sequence"/>
</dbReference>
<reference evidence="1" key="1">
    <citation type="submission" date="2023-03" db="EMBL/GenBank/DDBJ databases">
        <title>Massive genome expansion in bonnet fungi (Mycena s.s.) driven by repeated elements and novel gene families across ecological guilds.</title>
        <authorList>
            <consortium name="Lawrence Berkeley National Laboratory"/>
            <person name="Harder C.B."/>
            <person name="Miyauchi S."/>
            <person name="Viragh M."/>
            <person name="Kuo A."/>
            <person name="Thoen E."/>
            <person name="Andreopoulos B."/>
            <person name="Lu D."/>
            <person name="Skrede I."/>
            <person name="Drula E."/>
            <person name="Henrissat B."/>
            <person name="Morin E."/>
            <person name="Kohler A."/>
            <person name="Barry K."/>
            <person name="LaButti K."/>
            <person name="Morin E."/>
            <person name="Salamov A."/>
            <person name="Lipzen A."/>
            <person name="Mereny Z."/>
            <person name="Hegedus B."/>
            <person name="Baldrian P."/>
            <person name="Stursova M."/>
            <person name="Weitz H."/>
            <person name="Taylor A."/>
            <person name="Grigoriev I.V."/>
            <person name="Nagy L.G."/>
            <person name="Martin F."/>
            <person name="Kauserud H."/>
        </authorList>
    </citation>
    <scope>NUCLEOTIDE SEQUENCE</scope>
    <source>
        <strain evidence="1">9284</strain>
    </source>
</reference>
<dbReference type="EMBL" id="JARKIF010000008">
    <property type="protein sequence ID" value="KAJ7632353.1"/>
    <property type="molecule type" value="Genomic_DNA"/>
</dbReference>
<organism evidence="1 2">
    <name type="scientific">Roridomyces roridus</name>
    <dbReference type="NCBI Taxonomy" id="1738132"/>
    <lineage>
        <taxon>Eukaryota</taxon>
        <taxon>Fungi</taxon>
        <taxon>Dikarya</taxon>
        <taxon>Basidiomycota</taxon>
        <taxon>Agaricomycotina</taxon>
        <taxon>Agaricomycetes</taxon>
        <taxon>Agaricomycetidae</taxon>
        <taxon>Agaricales</taxon>
        <taxon>Marasmiineae</taxon>
        <taxon>Mycenaceae</taxon>
        <taxon>Roridomyces</taxon>
    </lineage>
</organism>
<gene>
    <name evidence="1" type="ORF">FB45DRAFT_912210</name>
</gene>
<sequence length="168" mass="18050">MYPPSPSASCAIPASGDLTQSTAAQFRPQLTCVVPFVVCSASLVSSLRVRCVCTSSHHRSESSHQWCAAASTASLLPSPCSFLALWWFLVSFSCPRLLHMGCLRCMYVTVVVVFLSQRHCRLVPPSSLLAQCADALLIVSGSFSAAGRRTRCSLGRLLAYMCTVVLSS</sequence>
<evidence type="ECO:0000313" key="2">
    <source>
        <dbReference type="Proteomes" id="UP001221142"/>
    </source>
</evidence>
<proteinExistence type="predicted"/>
<keyword evidence="2" id="KW-1185">Reference proteome</keyword>